<evidence type="ECO:0000313" key="1">
    <source>
        <dbReference type="EMBL" id="KAF2669329.1"/>
    </source>
</evidence>
<protein>
    <submittedName>
        <fullName evidence="1">Uncharacterized protein</fullName>
    </submittedName>
</protein>
<organism evidence="1 2">
    <name type="scientific">Microthyrium microscopicum</name>
    <dbReference type="NCBI Taxonomy" id="703497"/>
    <lineage>
        <taxon>Eukaryota</taxon>
        <taxon>Fungi</taxon>
        <taxon>Dikarya</taxon>
        <taxon>Ascomycota</taxon>
        <taxon>Pezizomycotina</taxon>
        <taxon>Dothideomycetes</taxon>
        <taxon>Dothideomycetes incertae sedis</taxon>
        <taxon>Microthyriales</taxon>
        <taxon>Microthyriaceae</taxon>
        <taxon>Microthyrium</taxon>
    </lineage>
</organism>
<sequence length="233" mass="25915">MVGSAEFPNYNIASTSGPGILYVNSKITDAKSMPPALFAQWYEDVHIADIFATKPQGIKSAFRYETVTPGKVERPYLALYPMEDMSFLTSDAFRSIPVNDNLLPDGGPIFNFADFDTRYYSNVQHLKGEAKRAAVPSHVVTLCFDVEGDDASKAESIIKKLPLQEEAIRVSLYKNYFSRQNRLAPGEGGLKAPPKFLVVMEFNKEVDISSLKDTGVAAEYKNLKSFGEKKAFF</sequence>
<name>A0A6A6UAP3_9PEZI</name>
<dbReference type="OrthoDB" id="3860023at2759"/>
<dbReference type="EMBL" id="MU004235">
    <property type="protein sequence ID" value="KAF2669329.1"/>
    <property type="molecule type" value="Genomic_DNA"/>
</dbReference>
<dbReference type="AlphaFoldDB" id="A0A6A6UAP3"/>
<accession>A0A6A6UAP3</accession>
<gene>
    <name evidence="1" type="ORF">BT63DRAFT_425067</name>
</gene>
<dbReference type="Proteomes" id="UP000799302">
    <property type="component" value="Unassembled WGS sequence"/>
</dbReference>
<proteinExistence type="predicted"/>
<evidence type="ECO:0000313" key="2">
    <source>
        <dbReference type="Proteomes" id="UP000799302"/>
    </source>
</evidence>
<reference evidence="1" key="1">
    <citation type="journal article" date="2020" name="Stud. Mycol.">
        <title>101 Dothideomycetes genomes: a test case for predicting lifestyles and emergence of pathogens.</title>
        <authorList>
            <person name="Haridas S."/>
            <person name="Albert R."/>
            <person name="Binder M."/>
            <person name="Bloem J."/>
            <person name="Labutti K."/>
            <person name="Salamov A."/>
            <person name="Andreopoulos B."/>
            <person name="Baker S."/>
            <person name="Barry K."/>
            <person name="Bills G."/>
            <person name="Bluhm B."/>
            <person name="Cannon C."/>
            <person name="Castanera R."/>
            <person name="Culley D."/>
            <person name="Daum C."/>
            <person name="Ezra D."/>
            <person name="Gonzalez J."/>
            <person name="Henrissat B."/>
            <person name="Kuo A."/>
            <person name="Liang C."/>
            <person name="Lipzen A."/>
            <person name="Lutzoni F."/>
            <person name="Magnuson J."/>
            <person name="Mondo S."/>
            <person name="Nolan M."/>
            <person name="Ohm R."/>
            <person name="Pangilinan J."/>
            <person name="Park H.-J."/>
            <person name="Ramirez L."/>
            <person name="Alfaro M."/>
            <person name="Sun H."/>
            <person name="Tritt A."/>
            <person name="Yoshinaga Y."/>
            <person name="Zwiers L.-H."/>
            <person name="Turgeon B."/>
            <person name="Goodwin S."/>
            <person name="Spatafora J."/>
            <person name="Crous P."/>
            <person name="Grigoriev I."/>
        </authorList>
    </citation>
    <scope>NUCLEOTIDE SEQUENCE</scope>
    <source>
        <strain evidence="1">CBS 115976</strain>
    </source>
</reference>
<keyword evidence="2" id="KW-1185">Reference proteome</keyword>